<evidence type="ECO:0000256" key="4">
    <source>
        <dbReference type="ARBA" id="ARBA00022759"/>
    </source>
</evidence>
<sequence>MDKAVADTVKDHKRKHDDDEDDDDEDPLAGSNQGKKTKRRRTKESESSKKSSTTKETPKGKTATKGSKTGKSASTKEPSEEPIAEVIMDDDGDGVARDDNPLQDTSEPKTRKTLNPEWFKQPPRPPTPDPEWNKRRVILDQPAHTWFNQMASALKDPPTFNDLMDTLIYFSKYVLNGLKIENLTQDILLGPADAVIVRDFYKKFYNSLGRVPNRCSSSIGKTRGAVLGQRKVKYFRSIHYASKTLSDAQTNYSVTEKEVLAVVYAFEKFRSYLVLSKTIVYTDHSALKYLFNKQDANPRLLRWILLLQEFTTEIPDKKGAENLAADHLSRLENPYQGDRVGMQINEHFPHESLNMISLNPDNEPSWFADIANFLVGNVLVKGILFDGMWTGRKPWIFSRLAIMVLPGDTMARTTLIKKFLTPVFSGPPFIAMPKTLSRTVTHVSVMERSHSGTKCLVRFLTSGASILWAHSCLQEGTDIYSWLSTMSLNWLKRKRSPLTTPELWLSS</sequence>
<evidence type="ECO:0000259" key="8">
    <source>
        <dbReference type="Pfam" id="PF17917"/>
    </source>
</evidence>
<evidence type="ECO:0000256" key="3">
    <source>
        <dbReference type="ARBA" id="ARBA00022722"/>
    </source>
</evidence>
<dbReference type="PANTHER" id="PTHR34072">
    <property type="entry name" value="ENZYMATIC POLYPROTEIN-RELATED"/>
    <property type="match status" value="1"/>
</dbReference>
<dbReference type="GO" id="GO:0003964">
    <property type="term" value="F:RNA-directed DNA polymerase activity"/>
    <property type="evidence" value="ECO:0007669"/>
    <property type="project" value="UniProtKB-KW"/>
</dbReference>
<feature type="domain" description="Reverse transcriptase RNase H-like" evidence="8">
    <location>
        <begin position="222"/>
        <end position="310"/>
    </location>
</feature>
<feature type="compositionally biased region" description="Acidic residues" evidence="7">
    <location>
        <begin position="80"/>
        <end position="93"/>
    </location>
</feature>
<evidence type="ECO:0000256" key="1">
    <source>
        <dbReference type="ARBA" id="ARBA00022679"/>
    </source>
</evidence>
<keyword evidence="5" id="KW-0378">Hydrolase</keyword>
<organism evidence="9 10">
    <name type="scientific">Tanacetum coccineum</name>
    <dbReference type="NCBI Taxonomy" id="301880"/>
    <lineage>
        <taxon>Eukaryota</taxon>
        <taxon>Viridiplantae</taxon>
        <taxon>Streptophyta</taxon>
        <taxon>Embryophyta</taxon>
        <taxon>Tracheophyta</taxon>
        <taxon>Spermatophyta</taxon>
        <taxon>Magnoliopsida</taxon>
        <taxon>eudicotyledons</taxon>
        <taxon>Gunneridae</taxon>
        <taxon>Pentapetalae</taxon>
        <taxon>asterids</taxon>
        <taxon>campanulids</taxon>
        <taxon>Asterales</taxon>
        <taxon>Asteraceae</taxon>
        <taxon>Asteroideae</taxon>
        <taxon>Anthemideae</taxon>
        <taxon>Anthemidinae</taxon>
        <taxon>Tanacetum</taxon>
    </lineage>
</organism>
<accession>A0ABQ4WFF4</accession>
<reference evidence="9" key="1">
    <citation type="journal article" date="2022" name="Int. J. Mol. Sci.">
        <title>Draft Genome of Tanacetum Coccineum: Genomic Comparison of Closely Related Tanacetum-Family Plants.</title>
        <authorList>
            <person name="Yamashiro T."/>
            <person name="Shiraishi A."/>
            <person name="Nakayama K."/>
            <person name="Satake H."/>
        </authorList>
    </citation>
    <scope>NUCLEOTIDE SEQUENCE</scope>
</reference>
<feature type="region of interest" description="Disordered" evidence="7">
    <location>
        <begin position="1"/>
        <end position="133"/>
    </location>
</feature>
<evidence type="ECO:0000313" key="10">
    <source>
        <dbReference type="Proteomes" id="UP001151760"/>
    </source>
</evidence>
<dbReference type="InterPro" id="IPR041373">
    <property type="entry name" value="RT_RNaseH"/>
</dbReference>
<keyword evidence="2" id="KW-0548">Nucleotidyltransferase</keyword>
<feature type="compositionally biased region" description="Basic and acidic residues" evidence="7">
    <location>
        <begin position="94"/>
        <end position="110"/>
    </location>
</feature>
<dbReference type="CDD" id="cd09274">
    <property type="entry name" value="RNase_HI_RT_Ty3"/>
    <property type="match status" value="1"/>
</dbReference>
<name>A0ABQ4WFF4_9ASTR</name>
<reference evidence="9" key="2">
    <citation type="submission" date="2022-01" db="EMBL/GenBank/DDBJ databases">
        <authorList>
            <person name="Yamashiro T."/>
            <person name="Shiraishi A."/>
            <person name="Satake H."/>
            <person name="Nakayama K."/>
        </authorList>
    </citation>
    <scope>NUCLEOTIDE SEQUENCE</scope>
</reference>
<evidence type="ECO:0000313" key="9">
    <source>
        <dbReference type="EMBL" id="GJS51600.1"/>
    </source>
</evidence>
<feature type="compositionally biased region" description="Acidic residues" evidence="7">
    <location>
        <begin position="18"/>
        <end position="27"/>
    </location>
</feature>
<keyword evidence="10" id="KW-1185">Reference proteome</keyword>
<dbReference type="InterPro" id="IPR043502">
    <property type="entry name" value="DNA/RNA_pol_sf"/>
</dbReference>
<keyword evidence="1" id="KW-0808">Transferase</keyword>
<keyword evidence="6 9" id="KW-0695">RNA-directed DNA polymerase</keyword>
<evidence type="ECO:0000256" key="7">
    <source>
        <dbReference type="SAM" id="MobiDB-lite"/>
    </source>
</evidence>
<dbReference type="SUPFAM" id="SSF56672">
    <property type="entry name" value="DNA/RNA polymerases"/>
    <property type="match status" value="1"/>
</dbReference>
<comment type="caution">
    <text evidence="9">The sequence shown here is derived from an EMBL/GenBank/DDBJ whole genome shotgun (WGS) entry which is preliminary data.</text>
</comment>
<gene>
    <name evidence="9" type="ORF">Tco_0624962</name>
</gene>
<protein>
    <submittedName>
        <fullName evidence="9">Reverse transcriptase domain-containing protein</fullName>
    </submittedName>
</protein>
<feature type="compositionally biased region" description="Low complexity" evidence="7">
    <location>
        <begin position="50"/>
        <end position="76"/>
    </location>
</feature>
<feature type="compositionally biased region" description="Basic and acidic residues" evidence="7">
    <location>
        <begin position="1"/>
        <end position="10"/>
    </location>
</feature>
<keyword evidence="4" id="KW-0255">Endonuclease</keyword>
<keyword evidence="3" id="KW-0540">Nuclease</keyword>
<evidence type="ECO:0000256" key="5">
    <source>
        <dbReference type="ARBA" id="ARBA00022801"/>
    </source>
</evidence>
<dbReference type="EMBL" id="BQNB010008597">
    <property type="protein sequence ID" value="GJS51600.1"/>
    <property type="molecule type" value="Genomic_DNA"/>
</dbReference>
<evidence type="ECO:0000256" key="6">
    <source>
        <dbReference type="ARBA" id="ARBA00022918"/>
    </source>
</evidence>
<evidence type="ECO:0000256" key="2">
    <source>
        <dbReference type="ARBA" id="ARBA00022695"/>
    </source>
</evidence>
<proteinExistence type="predicted"/>
<dbReference type="Pfam" id="PF17917">
    <property type="entry name" value="RT_RNaseH"/>
    <property type="match status" value="1"/>
</dbReference>
<dbReference type="PANTHER" id="PTHR34072:SF44">
    <property type="entry name" value="RNA-DIRECTED DNA POLYMERASE"/>
    <property type="match status" value="1"/>
</dbReference>
<dbReference type="Proteomes" id="UP001151760">
    <property type="component" value="Unassembled WGS sequence"/>
</dbReference>